<dbReference type="Pfam" id="PF09490">
    <property type="entry name" value="CbtA"/>
    <property type="match status" value="1"/>
</dbReference>
<dbReference type="Proteomes" id="UP000253606">
    <property type="component" value="Chromosome"/>
</dbReference>
<proteinExistence type="predicted"/>
<feature type="transmembrane region" description="Helical" evidence="1">
    <location>
        <begin position="208"/>
        <end position="228"/>
    </location>
</feature>
<dbReference type="OrthoDB" id="6851830at2"/>
<feature type="transmembrane region" description="Helical" evidence="1">
    <location>
        <begin position="98"/>
        <end position="117"/>
    </location>
</feature>
<evidence type="ECO:0000313" key="2">
    <source>
        <dbReference type="EMBL" id="AXC14350.1"/>
    </source>
</evidence>
<gene>
    <name evidence="2" type="ORF">ACPOL_5094</name>
</gene>
<organism evidence="2 3">
    <name type="scientific">Acidisarcina polymorpha</name>
    <dbReference type="NCBI Taxonomy" id="2211140"/>
    <lineage>
        <taxon>Bacteria</taxon>
        <taxon>Pseudomonadati</taxon>
        <taxon>Acidobacteriota</taxon>
        <taxon>Terriglobia</taxon>
        <taxon>Terriglobales</taxon>
        <taxon>Acidobacteriaceae</taxon>
        <taxon>Acidisarcina</taxon>
    </lineage>
</organism>
<dbReference type="AlphaFoldDB" id="A0A2Z5G5T4"/>
<keyword evidence="1" id="KW-0472">Membrane</keyword>
<feature type="transmembrane region" description="Helical" evidence="1">
    <location>
        <begin position="63"/>
        <end position="86"/>
    </location>
</feature>
<feature type="transmembrane region" description="Helical" evidence="1">
    <location>
        <begin position="5"/>
        <end position="27"/>
    </location>
</feature>
<reference evidence="2 3" key="1">
    <citation type="journal article" date="2018" name="Front. Microbiol.">
        <title>Hydrolytic Capabilities as a Key to Environmental Success: Chitinolytic and Cellulolytic Acidobacteria From Acidic Sub-arctic Soils and Boreal Peatlands.</title>
        <authorList>
            <person name="Belova S.E."/>
            <person name="Ravin N.V."/>
            <person name="Pankratov T.A."/>
            <person name="Rakitin A.L."/>
            <person name="Ivanova A.A."/>
            <person name="Beletsky A.V."/>
            <person name="Mardanov A.V."/>
            <person name="Sinninghe Damste J.S."/>
            <person name="Dedysh S.N."/>
        </authorList>
    </citation>
    <scope>NUCLEOTIDE SEQUENCE [LARGE SCALE GENOMIC DNA]</scope>
    <source>
        <strain evidence="2 3">SBC82</strain>
    </source>
</reference>
<dbReference type="EMBL" id="CP030840">
    <property type="protein sequence ID" value="AXC14350.1"/>
    <property type="molecule type" value="Genomic_DNA"/>
</dbReference>
<feature type="transmembrane region" description="Helical" evidence="1">
    <location>
        <begin position="164"/>
        <end position="188"/>
    </location>
</feature>
<evidence type="ECO:0000256" key="1">
    <source>
        <dbReference type="SAM" id="Phobius"/>
    </source>
</evidence>
<protein>
    <submittedName>
        <fullName evidence="2">Putative cobalt transporter CbtA</fullName>
    </submittedName>
</protein>
<evidence type="ECO:0000313" key="3">
    <source>
        <dbReference type="Proteomes" id="UP000253606"/>
    </source>
</evidence>
<dbReference type="KEGG" id="abas:ACPOL_5094"/>
<name>A0A2Z5G5T4_9BACT</name>
<feature type="transmembrane region" description="Helical" evidence="1">
    <location>
        <begin position="132"/>
        <end position="152"/>
    </location>
</feature>
<accession>A0A2Z5G5T4</accession>
<keyword evidence="1" id="KW-1133">Transmembrane helix</keyword>
<dbReference type="RefSeq" id="WP_114209148.1">
    <property type="nucleotide sequence ID" value="NZ_CP030840.1"/>
</dbReference>
<keyword evidence="3" id="KW-1185">Reference proteome</keyword>
<dbReference type="InterPro" id="IPR012666">
    <property type="entry name" value="CbtA_put"/>
</dbReference>
<sequence>MTSSLLLRGMIVGVIAGILVFLSAHWLGEPQVDRSIAFENAAAQARGEAPEAEVFSRRVQKTAGLLTATVGFGAALGGIFGLVFAFTYGRFGPSNPRALAALLGFLGFVAIAFVPTVKYPASPPAVGLSDTIGMRTAAFFLMVLASIAAIVFSSEVASRLSCKFGIWSGTLLGAAAFIALTALAAHFLPSIDEVPAAFPADVLWRFRLSSWALQLILWATIGLLFGWLTERDPRWSRFD</sequence>
<keyword evidence="1" id="KW-0812">Transmembrane</keyword>